<feature type="domain" description="Aminoglycoside phosphotransferase" evidence="2">
    <location>
        <begin position="56"/>
        <end position="277"/>
    </location>
</feature>
<reference evidence="4" key="1">
    <citation type="journal article" date="2019" name="Int. J. Syst. Evol. Microbiol.">
        <title>The Global Catalogue of Microorganisms (GCM) 10K type strain sequencing project: providing services to taxonomists for standard genome sequencing and annotation.</title>
        <authorList>
            <consortium name="The Broad Institute Genomics Platform"/>
            <consortium name="The Broad Institute Genome Sequencing Center for Infectious Disease"/>
            <person name="Wu L."/>
            <person name="Ma J."/>
        </authorList>
    </citation>
    <scope>NUCLEOTIDE SEQUENCE [LARGE SCALE GENOMIC DNA]</scope>
    <source>
        <strain evidence="4">JCM 12140</strain>
    </source>
</reference>
<dbReference type="Proteomes" id="UP001501742">
    <property type="component" value="Unassembled WGS sequence"/>
</dbReference>
<dbReference type="SUPFAM" id="SSF56112">
    <property type="entry name" value="Protein kinase-like (PK-like)"/>
    <property type="match status" value="1"/>
</dbReference>
<keyword evidence="1" id="KW-0812">Transmembrane</keyword>
<sequence>MVDTSRVSVARTDRMRRGPTLLGMAGSQFTLAALATTAVPGLVLTGTRTLGSVAGGDYESAVVRDADGRSSAIRRPRNQRAEARQSADLVAIRALSAGIRTRLPFAVPEYRGQAPIGSTRAILTSYVEGAHPALRDLTDRPELATSVGRAVAALHVLPTSFVTDAGLPSLTPFEVLRSAVSVMDRAVATKLVPDALQERWEGAARDQQLWQFTPTVVHGSLGLDSILVQGDDVTGVLGWGELRLGDPAKDLAWVLAGRREAFDTVLSAYTAGGGGRDRQLGQRARVHHELETAQWLLHGVQVKSTEVVDDAVAMMHRLAEAVHAPSAAPLQAVSPETMEIGEVEQLLSSTERRHS</sequence>
<evidence type="ECO:0000259" key="2">
    <source>
        <dbReference type="Pfam" id="PF01636"/>
    </source>
</evidence>
<feature type="transmembrane region" description="Helical" evidence="1">
    <location>
        <begin position="21"/>
        <end position="43"/>
    </location>
</feature>
<proteinExistence type="predicted"/>
<organism evidence="3 4">
    <name type="scientific">Curtobacterium herbarum</name>
    <dbReference type="NCBI Taxonomy" id="150122"/>
    <lineage>
        <taxon>Bacteria</taxon>
        <taxon>Bacillati</taxon>
        <taxon>Actinomycetota</taxon>
        <taxon>Actinomycetes</taxon>
        <taxon>Micrococcales</taxon>
        <taxon>Microbacteriaceae</taxon>
        <taxon>Curtobacterium</taxon>
    </lineage>
</organism>
<evidence type="ECO:0000313" key="4">
    <source>
        <dbReference type="Proteomes" id="UP001501742"/>
    </source>
</evidence>
<keyword evidence="1" id="KW-0472">Membrane</keyword>
<keyword evidence="1" id="KW-1133">Transmembrane helix</keyword>
<protein>
    <recommendedName>
        <fullName evidence="2">Aminoglycoside phosphotransferase domain-containing protein</fullName>
    </recommendedName>
</protein>
<dbReference type="InterPro" id="IPR011009">
    <property type="entry name" value="Kinase-like_dom_sf"/>
</dbReference>
<dbReference type="InterPro" id="IPR051678">
    <property type="entry name" value="AGP_Transferase"/>
</dbReference>
<gene>
    <name evidence="3" type="ORF">GCM10009627_04970</name>
</gene>
<name>A0ABP4K2Z1_9MICO</name>
<evidence type="ECO:0000313" key="3">
    <source>
        <dbReference type="EMBL" id="GAA1492151.1"/>
    </source>
</evidence>
<dbReference type="InterPro" id="IPR002575">
    <property type="entry name" value="Aminoglycoside_PTrfase"/>
</dbReference>
<dbReference type="EMBL" id="BAAAJX010000002">
    <property type="protein sequence ID" value="GAA1492151.1"/>
    <property type="molecule type" value="Genomic_DNA"/>
</dbReference>
<dbReference type="PANTHER" id="PTHR21310">
    <property type="entry name" value="AMINOGLYCOSIDE PHOSPHOTRANSFERASE-RELATED-RELATED"/>
    <property type="match status" value="1"/>
</dbReference>
<dbReference type="Pfam" id="PF01636">
    <property type="entry name" value="APH"/>
    <property type="match status" value="1"/>
</dbReference>
<evidence type="ECO:0000256" key="1">
    <source>
        <dbReference type="SAM" id="Phobius"/>
    </source>
</evidence>
<dbReference type="Gene3D" id="3.90.1200.10">
    <property type="match status" value="1"/>
</dbReference>
<accession>A0ABP4K2Z1</accession>
<comment type="caution">
    <text evidence="3">The sequence shown here is derived from an EMBL/GenBank/DDBJ whole genome shotgun (WGS) entry which is preliminary data.</text>
</comment>
<keyword evidence="4" id="KW-1185">Reference proteome</keyword>